<dbReference type="InterPro" id="IPR036909">
    <property type="entry name" value="Cyt_c-like_dom_sf"/>
</dbReference>
<dbReference type="EMBL" id="JBBWWT010000003">
    <property type="protein sequence ID" value="MEL1264505.1"/>
    <property type="molecule type" value="Genomic_DNA"/>
</dbReference>
<dbReference type="SUPFAM" id="SSF46626">
    <property type="entry name" value="Cytochrome c"/>
    <property type="match status" value="1"/>
</dbReference>
<name>A0ABU9IZU5_9GAMM</name>
<organism evidence="7 8">
    <name type="scientific">Pseudoxanthomonas putridarboris</name>
    <dbReference type="NCBI Taxonomy" id="752605"/>
    <lineage>
        <taxon>Bacteria</taxon>
        <taxon>Pseudomonadati</taxon>
        <taxon>Pseudomonadota</taxon>
        <taxon>Gammaproteobacteria</taxon>
        <taxon>Lysobacterales</taxon>
        <taxon>Lysobacteraceae</taxon>
        <taxon>Pseudoxanthomonas</taxon>
    </lineage>
</organism>
<dbReference type="InterPro" id="IPR009056">
    <property type="entry name" value="Cyt_c-like_dom"/>
</dbReference>
<dbReference type="PROSITE" id="PS51257">
    <property type="entry name" value="PROKAR_LIPOPROTEIN"/>
    <property type="match status" value="1"/>
</dbReference>
<evidence type="ECO:0000313" key="8">
    <source>
        <dbReference type="Proteomes" id="UP001459204"/>
    </source>
</evidence>
<keyword evidence="3 4" id="KW-0408">Iron</keyword>
<accession>A0ABU9IZU5</accession>
<evidence type="ECO:0000256" key="3">
    <source>
        <dbReference type="ARBA" id="ARBA00023004"/>
    </source>
</evidence>
<dbReference type="Proteomes" id="UP001459204">
    <property type="component" value="Unassembled WGS sequence"/>
</dbReference>
<dbReference type="Gene3D" id="1.10.760.10">
    <property type="entry name" value="Cytochrome c-like domain"/>
    <property type="match status" value="1"/>
</dbReference>
<reference evidence="7 8" key="1">
    <citation type="submission" date="2024-04" db="EMBL/GenBank/DDBJ databases">
        <title>Draft genome sequence of Pseudoxanthomonas putridarboris WD12.</title>
        <authorList>
            <person name="Oh J."/>
        </authorList>
    </citation>
    <scope>NUCLEOTIDE SEQUENCE [LARGE SCALE GENOMIC DNA]</scope>
    <source>
        <strain evidence="7 8">WD12</strain>
    </source>
</reference>
<evidence type="ECO:0000256" key="2">
    <source>
        <dbReference type="ARBA" id="ARBA00022723"/>
    </source>
</evidence>
<sequence length="403" mass="42215">MVGLRRQAAGLLLGLACATVAAQADAPGRQLYQHGRGQDPVAVSLGDPPVRVPEERYACARCHGASGMGGSEGGIAAPALAANGPSGEARLAWLEAALREGRGRDGRRLLPAMPRYALSRRDLVALADYLSRLPYAAQPGLDPHRLRIALDMSGTPFPPAGQAWLRADLRATVERLNREGGLFGRTLELVDDDRDAYFGLGWVADPGRGLPHLAVRAPPDPAAPPCNGCCATLHPGLAAQLDWLRTHLRDQGLTPALQGSLAGALGAADASTDQPTATVYVGDPAGLPSPRIDAPVYAFADLGLPAVPRDDVLLVSPVELHEQMAEVERLQQAEQALRASPRLATAAVELRKALALFVEALASSGRQASAAEVCARLLAQAPARQRVSLLRLSDGTVVASGEP</sequence>
<protein>
    <submittedName>
        <fullName evidence="7">C-type cytochrome</fullName>
    </submittedName>
</protein>
<evidence type="ECO:0000259" key="6">
    <source>
        <dbReference type="PROSITE" id="PS51007"/>
    </source>
</evidence>
<feature type="signal peptide" evidence="5">
    <location>
        <begin position="1"/>
        <end position="24"/>
    </location>
</feature>
<keyword evidence="8" id="KW-1185">Reference proteome</keyword>
<evidence type="ECO:0000313" key="7">
    <source>
        <dbReference type="EMBL" id="MEL1264505.1"/>
    </source>
</evidence>
<dbReference type="Pfam" id="PF00034">
    <property type="entry name" value="Cytochrom_C"/>
    <property type="match status" value="1"/>
</dbReference>
<feature type="domain" description="Cytochrome c" evidence="6">
    <location>
        <begin position="23"/>
        <end position="134"/>
    </location>
</feature>
<comment type="caution">
    <text evidence="7">The sequence shown here is derived from an EMBL/GenBank/DDBJ whole genome shotgun (WGS) entry which is preliminary data.</text>
</comment>
<proteinExistence type="predicted"/>
<dbReference type="PROSITE" id="PS51007">
    <property type="entry name" value="CYTC"/>
    <property type="match status" value="1"/>
</dbReference>
<evidence type="ECO:0000256" key="1">
    <source>
        <dbReference type="ARBA" id="ARBA00022617"/>
    </source>
</evidence>
<keyword evidence="1 4" id="KW-0349">Heme</keyword>
<evidence type="ECO:0000256" key="4">
    <source>
        <dbReference type="PROSITE-ProRule" id="PRU00433"/>
    </source>
</evidence>
<keyword evidence="5" id="KW-0732">Signal</keyword>
<keyword evidence="2 4" id="KW-0479">Metal-binding</keyword>
<evidence type="ECO:0000256" key="5">
    <source>
        <dbReference type="SAM" id="SignalP"/>
    </source>
</evidence>
<gene>
    <name evidence="7" type="ORF">AAD027_09015</name>
</gene>
<dbReference type="RefSeq" id="WP_341725684.1">
    <property type="nucleotide sequence ID" value="NZ_JBBWWT010000003.1"/>
</dbReference>
<feature type="chain" id="PRO_5046946176" evidence="5">
    <location>
        <begin position="25"/>
        <end position="403"/>
    </location>
</feature>